<dbReference type="SUPFAM" id="SSF50978">
    <property type="entry name" value="WD40 repeat-like"/>
    <property type="match status" value="1"/>
</dbReference>
<name>A0AAN7VRN8_9COLE</name>
<feature type="coiled-coil region" evidence="9">
    <location>
        <begin position="709"/>
        <end position="781"/>
    </location>
</feature>
<keyword evidence="12" id="KW-1185">Reference proteome</keyword>
<keyword evidence="4" id="KW-0853">WD repeat</keyword>
<dbReference type="Proteomes" id="UP001329430">
    <property type="component" value="Chromosome 2"/>
</dbReference>
<dbReference type="Pfam" id="PF00566">
    <property type="entry name" value="RabGAP-TBC"/>
    <property type="match status" value="1"/>
</dbReference>
<keyword evidence="7" id="KW-0206">Cytoskeleton</keyword>
<evidence type="ECO:0000256" key="4">
    <source>
        <dbReference type="ARBA" id="ARBA00022574"/>
    </source>
</evidence>
<dbReference type="Gene3D" id="2.130.10.10">
    <property type="entry name" value="YVTN repeat-like/Quinoprotein amine dehydrogenase"/>
    <property type="match status" value="1"/>
</dbReference>
<dbReference type="InterPro" id="IPR000195">
    <property type="entry name" value="Rab-GAP-TBC_dom"/>
</dbReference>
<evidence type="ECO:0000313" key="12">
    <source>
        <dbReference type="Proteomes" id="UP001329430"/>
    </source>
</evidence>
<dbReference type="InterPro" id="IPR035969">
    <property type="entry name" value="Rab-GAP_TBC_sf"/>
</dbReference>
<gene>
    <name evidence="11" type="ORF">RI129_003885</name>
</gene>
<evidence type="ECO:0000259" key="10">
    <source>
        <dbReference type="PROSITE" id="PS50086"/>
    </source>
</evidence>
<dbReference type="PANTHER" id="PTHR19853:SF1">
    <property type="entry name" value="TBC1 DOMAIN FAMILY MEMBER 31"/>
    <property type="match status" value="1"/>
</dbReference>
<proteinExistence type="predicted"/>
<evidence type="ECO:0000313" key="11">
    <source>
        <dbReference type="EMBL" id="KAK5648993.1"/>
    </source>
</evidence>
<dbReference type="GO" id="GO:0005813">
    <property type="term" value="C:centrosome"/>
    <property type="evidence" value="ECO:0007669"/>
    <property type="project" value="UniProtKB-SubCell"/>
</dbReference>
<dbReference type="Gene3D" id="1.10.472.80">
    <property type="entry name" value="Ypt/Rab-GAP domain of gyp1p, domain 3"/>
    <property type="match status" value="1"/>
</dbReference>
<keyword evidence="3" id="KW-0963">Cytoplasm</keyword>
<keyword evidence="6 9" id="KW-0175">Coiled coil</keyword>
<dbReference type="AlphaFoldDB" id="A0AAN7VRN8"/>
<dbReference type="InterPro" id="IPR036322">
    <property type="entry name" value="WD40_repeat_dom_sf"/>
</dbReference>
<dbReference type="InterPro" id="IPR051570">
    <property type="entry name" value="TBC1_cilium_biogenesis"/>
</dbReference>
<dbReference type="SUPFAM" id="SSF47923">
    <property type="entry name" value="Ypt/Rab-GAP domain of gyp1p"/>
    <property type="match status" value="1"/>
</dbReference>
<dbReference type="PANTHER" id="PTHR19853">
    <property type="entry name" value="WD REPEAT CONTAINING PROTEIN 3 WDR3"/>
    <property type="match status" value="1"/>
</dbReference>
<comment type="subcellular location">
    <subcellularLocation>
        <location evidence="1">Cell projection</location>
        <location evidence="1">Cilium</location>
    </subcellularLocation>
    <subcellularLocation>
        <location evidence="2">Cytoplasm</location>
        <location evidence="2">Cytoskeleton</location>
        <location evidence="2">Microtubule organizing center</location>
        <location evidence="2">Centrosome</location>
    </subcellularLocation>
</comment>
<comment type="caution">
    <text evidence="11">The sequence shown here is derived from an EMBL/GenBank/DDBJ whole genome shotgun (WGS) entry which is preliminary data.</text>
</comment>
<evidence type="ECO:0000256" key="3">
    <source>
        <dbReference type="ARBA" id="ARBA00022490"/>
    </source>
</evidence>
<dbReference type="PROSITE" id="PS50086">
    <property type="entry name" value="TBC_RABGAP"/>
    <property type="match status" value="1"/>
</dbReference>
<organism evidence="11 12">
    <name type="scientific">Pyrocoelia pectoralis</name>
    <dbReference type="NCBI Taxonomy" id="417401"/>
    <lineage>
        <taxon>Eukaryota</taxon>
        <taxon>Metazoa</taxon>
        <taxon>Ecdysozoa</taxon>
        <taxon>Arthropoda</taxon>
        <taxon>Hexapoda</taxon>
        <taxon>Insecta</taxon>
        <taxon>Pterygota</taxon>
        <taxon>Neoptera</taxon>
        <taxon>Endopterygota</taxon>
        <taxon>Coleoptera</taxon>
        <taxon>Polyphaga</taxon>
        <taxon>Elateriformia</taxon>
        <taxon>Elateroidea</taxon>
        <taxon>Lampyridae</taxon>
        <taxon>Lampyrinae</taxon>
        <taxon>Pyrocoelia</taxon>
    </lineage>
</organism>
<dbReference type="InterPro" id="IPR015943">
    <property type="entry name" value="WD40/YVTN_repeat-like_dom_sf"/>
</dbReference>
<sequence length="965" mass="111607">MQYNLNINSYTNKEEISKQLILIKAPAKDGLFLQVHNTIQKGRIKQTTRFIHVCFDKQGNILVASDHTGNIILIDLNRDKFWVLPAINSCTVLKFSAHNCGEIIVGVQTGALYIVNIDTGDITGELLCHNYPVVEISFSHPHICLTASKKEAVVWDLRSNSKIQVLSLLENCILKHVLFTPVVGDILACFDDNSIVVWKYGTYEVSKEIHSKSLHSIKSITFTRNGRAMVLADHQPQLTVFMMDTWAIRDTLALPDYITSIRKITFLPQVFDGGANKILGILSGGGVLYFYNMETEEIINKISTNAEITKFDCSVDGKYVSCLLHSGELYLYSGIQYTKTKARISTTTVAQRAPKKRESVIRKKLSELANVQKQMNEYLAIDRLVAILKEFGEYPDSYRSKIWAQLLQLPNNKKQYNNFINHGSSTPFENLHLDNKLALLSLKKLLSNITSWCPHFAHVTYMPVFVFPFMKIFQKEPIICFEAVCSIILNWCQYWFEYFPLPPINILAMIENIIFEQDVELLNHLTSNDVTSKLYAWPLFEAAFSEVVNEVHWRKLWDHILSNEPAFLIVCVAAYSLYNRQTLVTMNKKSDFEHFYHNPNTFDVKKFISKTYTLMNSISEKNHPRRFLHSFRCLPIDSYPSFAGFPKNLVNFNFDQVQELRNEQQKIDQEREVILSHRQMLVKSKEIDERERIEEERLKEMEMACQNKIREETERIKEKRDHVNELRRQLQLEEIELLNKSRQQILEKSSKQRQQELEQIMGNVEQTCATEEVELAKAESDLVKRYSELLHHKIKLENSLQSTDVSNEHYVLKLHQEKLVKVLELLKNNSSGQYMKDIALATGISAMDDLILKIERELANSDDNKHSATKVLELESETKQLEYEVSKLLLVLADVKSREGKQRHHKLYDNIYSRKQLSKERPCASSISDDFAKLREMIQEAYQSSENESLGNVSEELADINLEME</sequence>
<evidence type="ECO:0000256" key="2">
    <source>
        <dbReference type="ARBA" id="ARBA00004300"/>
    </source>
</evidence>
<evidence type="ECO:0000256" key="9">
    <source>
        <dbReference type="SAM" id="Coils"/>
    </source>
</evidence>
<keyword evidence="5" id="KW-0677">Repeat</keyword>
<protein>
    <recommendedName>
        <fullName evidence="10">Rab-GAP TBC domain-containing protein</fullName>
    </recommendedName>
</protein>
<evidence type="ECO:0000256" key="6">
    <source>
        <dbReference type="ARBA" id="ARBA00023054"/>
    </source>
</evidence>
<accession>A0AAN7VRN8</accession>
<evidence type="ECO:0000256" key="5">
    <source>
        <dbReference type="ARBA" id="ARBA00022737"/>
    </source>
</evidence>
<keyword evidence="8" id="KW-0966">Cell projection</keyword>
<evidence type="ECO:0000256" key="1">
    <source>
        <dbReference type="ARBA" id="ARBA00004138"/>
    </source>
</evidence>
<evidence type="ECO:0000256" key="7">
    <source>
        <dbReference type="ARBA" id="ARBA00023212"/>
    </source>
</evidence>
<evidence type="ECO:0000256" key="8">
    <source>
        <dbReference type="ARBA" id="ARBA00023273"/>
    </source>
</evidence>
<feature type="domain" description="Rab-GAP TBC" evidence="10">
    <location>
        <begin position="393"/>
        <end position="564"/>
    </location>
</feature>
<dbReference type="GO" id="GO:0060271">
    <property type="term" value="P:cilium assembly"/>
    <property type="evidence" value="ECO:0007669"/>
    <property type="project" value="TreeGrafter"/>
</dbReference>
<reference evidence="11 12" key="1">
    <citation type="journal article" date="2024" name="Insects">
        <title>An Improved Chromosome-Level Genome Assembly of the Firefly Pyrocoelia pectoralis.</title>
        <authorList>
            <person name="Fu X."/>
            <person name="Meyer-Rochow V.B."/>
            <person name="Ballantyne L."/>
            <person name="Zhu X."/>
        </authorList>
    </citation>
    <scope>NUCLEOTIDE SEQUENCE [LARGE SCALE GENOMIC DNA]</scope>
    <source>
        <strain evidence="11">XCY_ONT2</strain>
    </source>
</reference>
<dbReference type="EMBL" id="JAVRBK010000002">
    <property type="protein sequence ID" value="KAK5648993.1"/>
    <property type="molecule type" value="Genomic_DNA"/>
</dbReference>
<dbReference type="GO" id="GO:0036064">
    <property type="term" value="C:ciliary basal body"/>
    <property type="evidence" value="ECO:0007669"/>
    <property type="project" value="TreeGrafter"/>
</dbReference>